<evidence type="ECO:0000313" key="1">
    <source>
        <dbReference type="EMBL" id="CQD10458.1"/>
    </source>
</evidence>
<dbReference type="AlphaFoldDB" id="A0A0U1DAF0"/>
<evidence type="ECO:0000313" key="2">
    <source>
        <dbReference type="Proteomes" id="UP000182227"/>
    </source>
</evidence>
<gene>
    <name evidence="1" type="ORF">BN970_02061</name>
</gene>
<dbReference type="Gene3D" id="2.130.10.10">
    <property type="entry name" value="YVTN repeat-like/Quinoprotein amine dehydrogenase"/>
    <property type="match status" value="1"/>
</dbReference>
<name>A0A0U1DAF0_9MYCO</name>
<reference evidence="1 2" key="1">
    <citation type="submission" date="2015-03" db="EMBL/GenBank/DDBJ databases">
        <authorList>
            <person name="Murphy D."/>
        </authorList>
    </citation>
    <scope>NUCLEOTIDE SEQUENCE [LARGE SCALE GENOMIC DNA]</scope>
    <source>
        <strain evidence="1 2">D16</strain>
    </source>
</reference>
<accession>A0A0U1DAF0</accession>
<organism evidence="1 2">
    <name type="scientific">Mycolicibacterium conceptionense</name>
    <dbReference type="NCBI Taxonomy" id="451644"/>
    <lineage>
        <taxon>Bacteria</taxon>
        <taxon>Bacillati</taxon>
        <taxon>Actinomycetota</taxon>
        <taxon>Actinomycetes</taxon>
        <taxon>Mycobacteriales</taxon>
        <taxon>Mycobacteriaceae</taxon>
        <taxon>Mycolicibacterium</taxon>
    </lineage>
</organism>
<dbReference type="InterPro" id="IPR015943">
    <property type="entry name" value="WD40/YVTN_repeat-like_dom_sf"/>
</dbReference>
<dbReference type="InterPro" id="IPR036322">
    <property type="entry name" value="WD40_repeat_dom_sf"/>
</dbReference>
<dbReference type="EMBL" id="CTEF01000001">
    <property type="protein sequence ID" value="CQD10458.1"/>
    <property type="molecule type" value="Genomic_DNA"/>
</dbReference>
<dbReference type="SUPFAM" id="SSF50978">
    <property type="entry name" value="WD40 repeat-like"/>
    <property type="match status" value="1"/>
</dbReference>
<proteinExistence type="predicted"/>
<dbReference type="Proteomes" id="UP000182227">
    <property type="component" value="Unassembled WGS sequence"/>
</dbReference>
<protein>
    <submittedName>
        <fullName evidence="1">WD40 repeat-containing protein</fullName>
    </submittedName>
</protein>
<sequence>MRIWDADSGQLIGNPLDQEQSIQEVVFSPDGSTVAVGTLDSIRLFKVDSGERLQEMFQDSWVLDTAFSRMGSSWRQAVLTEACASGMCRAARGSDRP</sequence>